<dbReference type="Pfam" id="PF00179">
    <property type="entry name" value="UQ_con"/>
    <property type="match status" value="1"/>
</dbReference>
<feature type="region of interest" description="Disordered" evidence="8">
    <location>
        <begin position="237"/>
        <end position="379"/>
    </location>
</feature>
<dbReference type="InterPro" id="IPR050113">
    <property type="entry name" value="Ub_conjugating_enzyme"/>
</dbReference>
<dbReference type="EMBL" id="JAVRQU010000022">
    <property type="protein sequence ID" value="KAK5691241.1"/>
    <property type="molecule type" value="Genomic_DNA"/>
</dbReference>
<feature type="region of interest" description="Disordered" evidence="8">
    <location>
        <begin position="11"/>
        <end position="30"/>
    </location>
</feature>
<dbReference type="SMART" id="SM00212">
    <property type="entry name" value="UBCc"/>
    <property type="match status" value="1"/>
</dbReference>
<evidence type="ECO:0000256" key="7">
    <source>
        <dbReference type="PROSITE-ProRule" id="PRU10133"/>
    </source>
</evidence>
<dbReference type="PANTHER" id="PTHR24067">
    <property type="entry name" value="UBIQUITIN-CONJUGATING ENZYME E2"/>
    <property type="match status" value="1"/>
</dbReference>
<dbReference type="Gene3D" id="3.10.110.10">
    <property type="entry name" value="Ubiquitin Conjugating Enzyme"/>
    <property type="match status" value="1"/>
</dbReference>
<organism evidence="10 11">
    <name type="scientific">Elasticomyces elasticus</name>
    <dbReference type="NCBI Taxonomy" id="574655"/>
    <lineage>
        <taxon>Eukaryota</taxon>
        <taxon>Fungi</taxon>
        <taxon>Dikarya</taxon>
        <taxon>Ascomycota</taxon>
        <taxon>Pezizomycotina</taxon>
        <taxon>Dothideomycetes</taxon>
        <taxon>Dothideomycetidae</taxon>
        <taxon>Mycosphaerellales</taxon>
        <taxon>Teratosphaeriaceae</taxon>
        <taxon>Elasticomyces</taxon>
    </lineage>
</organism>
<evidence type="ECO:0000256" key="8">
    <source>
        <dbReference type="SAM" id="MobiDB-lite"/>
    </source>
</evidence>
<evidence type="ECO:0000313" key="10">
    <source>
        <dbReference type="EMBL" id="KAK5691241.1"/>
    </source>
</evidence>
<feature type="active site" description="Glycyl thioester intermediate" evidence="7">
    <location>
        <position position="93"/>
    </location>
</feature>
<evidence type="ECO:0000256" key="5">
    <source>
        <dbReference type="ARBA" id="ARBA00042179"/>
    </source>
</evidence>
<sequence length="416" mass="46469">MNARSLRRLATDHSALHNQPLPPNYLFPPSSANDDDLTQLDILLAGPSHTPFQGGLFKLHLTIPPTYPQTPPTAHFRTPIFHPNVEPQNGGVCVETLKRDWDVKLTLKDILVVISCLLIQPNPDSALNAEAGSLIQADYAAFSRRAELMTSIHATVPRELQEAVDEARQRGQIVEAEAEVEEKVEILDFAAPERRRRLGTARQRGTVARSSDGSPSGAPVRRRQVQPLVLQSCSDDVFGQSISDNDSMQENDETKAASKSVTPRRMPLGDLSIEDVSSDDEMEVEYPPSPRKSPRKSPVKSRQAESSRDALRRAPNVTPPSNAFDQPLAEGSPFSAEPQTSPRKARVKRVMTPTKGLPFENRSEARVVKRRTPSAERRREKDELVDRLWGLCGQDIERWNRGDFDEMPFVKKASRW</sequence>
<evidence type="ECO:0000256" key="2">
    <source>
        <dbReference type="ARBA" id="ARBA00022786"/>
    </source>
</evidence>
<accession>A0AAN7ZZR8</accession>
<evidence type="ECO:0000259" key="9">
    <source>
        <dbReference type="PROSITE" id="PS50127"/>
    </source>
</evidence>
<evidence type="ECO:0000256" key="3">
    <source>
        <dbReference type="ARBA" id="ARBA00039884"/>
    </source>
</evidence>
<comment type="caution">
    <text evidence="10">The sequence shown here is derived from an EMBL/GenBank/DDBJ whole genome shotgun (WGS) entry which is preliminary data.</text>
</comment>
<dbReference type="PROSITE" id="PS00183">
    <property type="entry name" value="UBC_1"/>
    <property type="match status" value="1"/>
</dbReference>
<dbReference type="Proteomes" id="UP001310594">
    <property type="component" value="Unassembled WGS sequence"/>
</dbReference>
<feature type="compositionally biased region" description="Acidic residues" evidence="8">
    <location>
        <begin position="272"/>
        <end position="284"/>
    </location>
</feature>
<evidence type="ECO:0000256" key="4">
    <source>
        <dbReference type="ARBA" id="ARBA00041569"/>
    </source>
</evidence>
<evidence type="ECO:0000256" key="1">
    <source>
        <dbReference type="ARBA" id="ARBA00022679"/>
    </source>
</evidence>
<feature type="domain" description="UBC core" evidence="9">
    <location>
        <begin position="4"/>
        <end position="155"/>
    </location>
</feature>
<protein>
    <recommendedName>
        <fullName evidence="3">Ubiquitin-conjugating enzyme E2 2</fullName>
    </recommendedName>
    <alternativeName>
        <fullName evidence="5">E2 ubiquitin-conjugating enzyme 2</fullName>
    </alternativeName>
    <alternativeName>
        <fullName evidence="6">Ubiquitin carrier protein UBC2</fullName>
    </alternativeName>
    <alternativeName>
        <fullName evidence="4">Ubiquitin-protein ligase UBC2</fullName>
    </alternativeName>
</protein>
<name>A0AAN7ZZR8_9PEZI</name>
<keyword evidence="1" id="KW-0808">Transferase</keyword>
<dbReference type="AlphaFoldDB" id="A0AAN7ZZR8"/>
<dbReference type="PROSITE" id="PS50127">
    <property type="entry name" value="UBC_2"/>
    <property type="match status" value="1"/>
</dbReference>
<proteinExistence type="predicted"/>
<feature type="region of interest" description="Disordered" evidence="8">
    <location>
        <begin position="197"/>
        <end position="222"/>
    </location>
</feature>
<dbReference type="GO" id="GO:0016740">
    <property type="term" value="F:transferase activity"/>
    <property type="evidence" value="ECO:0007669"/>
    <property type="project" value="UniProtKB-KW"/>
</dbReference>
<evidence type="ECO:0000313" key="11">
    <source>
        <dbReference type="Proteomes" id="UP001310594"/>
    </source>
</evidence>
<dbReference type="InterPro" id="IPR000608">
    <property type="entry name" value="UBC"/>
</dbReference>
<feature type="compositionally biased region" description="Basic and acidic residues" evidence="8">
    <location>
        <begin position="361"/>
        <end position="379"/>
    </location>
</feature>
<keyword evidence="2" id="KW-0833">Ubl conjugation pathway</keyword>
<feature type="compositionally biased region" description="Polar residues" evidence="8">
    <location>
        <begin position="237"/>
        <end position="248"/>
    </location>
</feature>
<dbReference type="InterPro" id="IPR016135">
    <property type="entry name" value="UBQ-conjugating_enzyme/RWD"/>
</dbReference>
<dbReference type="InterPro" id="IPR023313">
    <property type="entry name" value="UBQ-conjugating_AS"/>
</dbReference>
<feature type="compositionally biased region" description="Basic and acidic residues" evidence="8">
    <location>
        <begin position="302"/>
        <end position="312"/>
    </location>
</feature>
<dbReference type="SUPFAM" id="SSF54495">
    <property type="entry name" value="UBC-like"/>
    <property type="match status" value="1"/>
</dbReference>
<reference evidence="10" key="1">
    <citation type="submission" date="2023-08" db="EMBL/GenBank/DDBJ databases">
        <title>Black Yeasts Isolated from many extreme environments.</title>
        <authorList>
            <person name="Coleine C."/>
            <person name="Stajich J.E."/>
            <person name="Selbmann L."/>
        </authorList>
    </citation>
    <scope>NUCLEOTIDE SEQUENCE</scope>
    <source>
        <strain evidence="10">CCFEE 5810</strain>
    </source>
</reference>
<gene>
    <name evidence="10" type="ORF">LTR97_011895</name>
</gene>
<evidence type="ECO:0000256" key="6">
    <source>
        <dbReference type="ARBA" id="ARBA00042190"/>
    </source>
</evidence>